<comment type="caution">
    <text evidence="1">The sequence shown here is derived from an EMBL/GenBank/DDBJ whole genome shotgun (WGS) entry which is preliminary data.</text>
</comment>
<proteinExistence type="predicted"/>
<accession>A0A4R0RXQ5</accession>
<dbReference type="AlphaFoldDB" id="A0A4R0RXQ5"/>
<keyword evidence="2" id="KW-1185">Reference proteome</keyword>
<gene>
    <name evidence="1" type="ORF">EIP91_003168</name>
</gene>
<protein>
    <submittedName>
        <fullName evidence="1">Uncharacterized protein</fullName>
    </submittedName>
</protein>
<name>A0A4R0RXQ5_9APHY</name>
<organism evidence="1 2">
    <name type="scientific">Steccherinum ochraceum</name>
    <dbReference type="NCBI Taxonomy" id="92696"/>
    <lineage>
        <taxon>Eukaryota</taxon>
        <taxon>Fungi</taxon>
        <taxon>Dikarya</taxon>
        <taxon>Basidiomycota</taxon>
        <taxon>Agaricomycotina</taxon>
        <taxon>Agaricomycetes</taxon>
        <taxon>Polyporales</taxon>
        <taxon>Steccherinaceae</taxon>
        <taxon>Steccherinum</taxon>
    </lineage>
</organism>
<reference evidence="1 2" key="1">
    <citation type="submission" date="2018-11" db="EMBL/GenBank/DDBJ databases">
        <title>Genome assembly of Steccherinum ochraceum LE-BIN_3174, the white-rot fungus of the Steccherinaceae family (The Residual Polyporoid clade, Polyporales, Basidiomycota).</title>
        <authorList>
            <person name="Fedorova T.V."/>
            <person name="Glazunova O.A."/>
            <person name="Landesman E.O."/>
            <person name="Moiseenko K.V."/>
            <person name="Psurtseva N.V."/>
            <person name="Savinova O.S."/>
            <person name="Shakhova N.V."/>
            <person name="Tyazhelova T.V."/>
            <person name="Vasina D.V."/>
        </authorList>
    </citation>
    <scope>NUCLEOTIDE SEQUENCE [LARGE SCALE GENOMIC DNA]</scope>
    <source>
        <strain evidence="1 2">LE-BIN_3174</strain>
    </source>
</reference>
<evidence type="ECO:0000313" key="2">
    <source>
        <dbReference type="Proteomes" id="UP000292702"/>
    </source>
</evidence>
<evidence type="ECO:0000313" key="1">
    <source>
        <dbReference type="EMBL" id="TCD71825.1"/>
    </source>
</evidence>
<dbReference type="EMBL" id="RWJN01000002">
    <property type="protein sequence ID" value="TCD71825.1"/>
    <property type="molecule type" value="Genomic_DNA"/>
</dbReference>
<sequence>MRESIIPSSSSSAYFDASRFETFLDGSGRRRVNLATSHRSYLSLTTRLGWAGDVPANEIDEAYITYRKSLGEPGAPHPGLRHVDAALRRAHAGRHPAHWLGTLPQPHELASAVLVTKRTTRSSAVAFWV</sequence>
<dbReference type="Proteomes" id="UP000292702">
    <property type="component" value="Unassembled WGS sequence"/>
</dbReference>